<comment type="pathway">
    <text evidence="1">Amino-acid biosynthesis; L-leucine biosynthesis; L-leucine from 3-methyl-2-oxobutanoate: step 1/4.</text>
</comment>
<dbReference type="Proteomes" id="UP001408789">
    <property type="component" value="Unassembled WGS sequence"/>
</dbReference>
<feature type="domain" description="Pyruvate carboxyltransferase" evidence="8">
    <location>
        <begin position="64"/>
        <end position="337"/>
    </location>
</feature>
<dbReference type="InterPro" id="IPR050073">
    <property type="entry name" value="2-IPM_HCS-like"/>
</dbReference>
<organism evidence="9 10">
    <name type="scientific">Deinandra increscens subsp. villosa</name>
    <dbReference type="NCBI Taxonomy" id="3103831"/>
    <lineage>
        <taxon>Eukaryota</taxon>
        <taxon>Viridiplantae</taxon>
        <taxon>Streptophyta</taxon>
        <taxon>Embryophyta</taxon>
        <taxon>Tracheophyta</taxon>
        <taxon>Spermatophyta</taxon>
        <taxon>Magnoliopsida</taxon>
        <taxon>eudicotyledons</taxon>
        <taxon>Gunneridae</taxon>
        <taxon>Pentapetalae</taxon>
        <taxon>asterids</taxon>
        <taxon>campanulids</taxon>
        <taxon>Asterales</taxon>
        <taxon>Asteraceae</taxon>
        <taxon>Asteroideae</taxon>
        <taxon>Heliantheae alliance</taxon>
        <taxon>Madieae</taxon>
        <taxon>Madiinae</taxon>
        <taxon>Deinandra</taxon>
    </lineage>
</organism>
<evidence type="ECO:0000259" key="8">
    <source>
        <dbReference type="PROSITE" id="PS50991"/>
    </source>
</evidence>
<comment type="similarity">
    <text evidence="7">Belongs to the alpha-IPM synthase/homocitrate synthase family.</text>
</comment>
<dbReference type="GO" id="GO:0010177">
    <property type="term" value="F:methylthioalkylmalate synthase activity"/>
    <property type="evidence" value="ECO:0007669"/>
    <property type="project" value="UniProtKB-ARBA"/>
</dbReference>
<sequence>METFLSSTPNLYRSSCMHNFKSSRPNMHLKSPISQRYRYKTSPMIMSSARPFYVPNRISDPNYVRILDTTLRDGEQSPGVMLTPSEKLDIARQLAKLGIDVIEAGFPASSNSDFEAVKLIAQEVGNAAPGEGGYVPVICCLARCTQKDIEKAWEAVKYAKFPRILMFIATSDIHMKYKLKMSKSEVVERARSMVRFARSLGCYDIEFAAEDASRSEKEFLYEIFGEVIKAGVTTITLTDTVGYSLPSEFGQFVADIRTNTPGIESVIIAAHCHNDLGLASANALQGCCSGARQLELTINGIGERAGNASLEEVVMAIKCKGDKLGGLTTGIDTRHILMASKMVEEYTRMQVQPHKAIVGANAFAHESGIHQDGMLKNKMTYEIMTPEDIGLHRSNELGLTLGKHSGRHALKAKLFEYGYDIDGEELHDLFWQFKSIVENKKVFTKDDLLALLSNRDIDSPTTIMKNYLGSSMLMSKPYLKIIVNRKFRT</sequence>
<accession>A0AAP0D0F4</accession>
<proteinExistence type="inferred from homology"/>
<keyword evidence="10" id="KW-1185">Reference proteome</keyword>
<protein>
    <recommendedName>
        <fullName evidence="2">2-isopropylmalate synthase</fullName>
        <ecNumber evidence="2">2.3.3.13</ecNumber>
    </recommendedName>
</protein>
<keyword evidence="3" id="KW-0432">Leucine biosynthesis</keyword>
<dbReference type="GO" id="GO:0003852">
    <property type="term" value="F:2-isopropylmalate synthase activity"/>
    <property type="evidence" value="ECO:0007669"/>
    <property type="project" value="UniProtKB-EC"/>
</dbReference>
<evidence type="ECO:0000256" key="1">
    <source>
        <dbReference type="ARBA" id="ARBA00004689"/>
    </source>
</evidence>
<dbReference type="FunFam" id="3.20.20.70:FF:000010">
    <property type="entry name" value="2-isopropylmalate synthase"/>
    <property type="match status" value="1"/>
</dbReference>
<dbReference type="InterPro" id="IPR000891">
    <property type="entry name" value="PYR_CT"/>
</dbReference>
<dbReference type="GO" id="GO:0019761">
    <property type="term" value="P:glucosinolate biosynthetic process"/>
    <property type="evidence" value="ECO:0007669"/>
    <property type="project" value="UniProtKB-ARBA"/>
</dbReference>
<dbReference type="EC" id="2.3.3.13" evidence="2"/>
<keyword evidence="4" id="KW-0028">Amino-acid biosynthesis</keyword>
<evidence type="ECO:0000256" key="3">
    <source>
        <dbReference type="ARBA" id="ARBA00022430"/>
    </source>
</evidence>
<dbReference type="NCBIfam" id="NF002086">
    <property type="entry name" value="PRK00915.1-3"/>
    <property type="match status" value="1"/>
</dbReference>
<dbReference type="InterPro" id="IPR054691">
    <property type="entry name" value="LeuA/HCS_post-cat"/>
</dbReference>
<dbReference type="PROSITE" id="PS00815">
    <property type="entry name" value="AIPM_HOMOCIT_SYNTH_1"/>
    <property type="match status" value="1"/>
</dbReference>
<name>A0AAP0D0F4_9ASTR</name>
<evidence type="ECO:0000256" key="7">
    <source>
        <dbReference type="RuleBase" id="RU003523"/>
    </source>
</evidence>
<dbReference type="InterPro" id="IPR013785">
    <property type="entry name" value="Aldolase_TIM"/>
</dbReference>
<dbReference type="GO" id="GO:0009507">
    <property type="term" value="C:chloroplast"/>
    <property type="evidence" value="ECO:0007669"/>
    <property type="project" value="TreeGrafter"/>
</dbReference>
<dbReference type="EMBL" id="JBCNJP010000019">
    <property type="protein sequence ID" value="KAK9062589.1"/>
    <property type="molecule type" value="Genomic_DNA"/>
</dbReference>
<dbReference type="PROSITE" id="PS00816">
    <property type="entry name" value="AIPM_HOMOCIT_SYNTH_2"/>
    <property type="match status" value="1"/>
</dbReference>
<keyword evidence="5 7" id="KW-0808">Transferase</keyword>
<dbReference type="CDD" id="cd07940">
    <property type="entry name" value="DRE_TIM_IPMS"/>
    <property type="match status" value="1"/>
</dbReference>
<keyword evidence="6" id="KW-0100">Branched-chain amino acid biosynthesis</keyword>
<dbReference type="AlphaFoldDB" id="A0AAP0D0F4"/>
<dbReference type="Gene3D" id="3.20.20.70">
    <property type="entry name" value="Aldolase class I"/>
    <property type="match status" value="1"/>
</dbReference>
<dbReference type="Pfam" id="PF22617">
    <property type="entry name" value="HCS_D2"/>
    <property type="match status" value="1"/>
</dbReference>
<dbReference type="GO" id="GO:0009098">
    <property type="term" value="P:L-leucine biosynthetic process"/>
    <property type="evidence" value="ECO:0007669"/>
    <property type="project" value="UniProtKB-KW"/>
</dbReference>
<evidence type="ECO:0000256" key="5">
    <source>
        <dbReference type="ARBA" id="ARBA00022679"/>
    </source>
</evidence>
<reference evidence="9 10" key="1">
    <citation type="submission" date="2024-04" db="EMBL/GenBank/DDBJ databases">
        <title>The reference genome of an endangered Asteraceae, Deinandra increscens subsp. villosa, native to the Central Coast of California.</title>
        <authorList>
            <person name="Guilliams M."/>
            <person name="Hasenstab-Lehman K."/>
            <person name="Meyer R."/>
            <person name="Mcevoy S."/>
        </authorList>
    </citation>
    <scope>NUCLEOTIDE SEQUENCE [LARGE SCALE GENOMIC DNA]</scope>
    <source>
        <tissue evidence="9">Leaf</tissue>
    </source>
</reference>
<gene>
    <name evidence="9" type="ORF">SSX86_019777</name>
</gene>
<dbReference type="PANTHER" id="PTHR10277:SF9">
    <property type="entry name" value="2-ISOPROPYLMALATE SYNTHASE 1, CHLOROPLASTIC-RELATED"/>
    <property type="match status" value="1"/>
</dbReference>
<evidence type="ECO:0000256" key="6">
    <source>
        <dbReference type="ARBA" id="ARBA00023304"/>
    </source>
</evidence>
<evidence type="ECO:0000313" key="10">
    <source>
        <dbReference type="Proteomes" id="UP001408789"/>
    </source>
</evidence>
<dbReference type="FunFam" id="1.10.238.260:FF:000001">
    <property type="entry name" value="2-isopropylmalate synthase"/>
    <property type="match status" value="1"/>
</dbReference>
<comment type="caution">
    <text evidence="9">The sequence shown here is derived from an EMBL/GenBank/DDBJ whole genome shotgun (WGS) entry which is preliminary data.</text>
</comment>
<evidence type="ECO:0000313" key="9">
    <source>
        <dbReference type="EMBL" id="KAK9062589.1"/>
    </source>
</evidence>
<dbReference type="Pfam" id="PF00682">
    <property type="entry name" value="HMGL-like"/>
    <property type="match status" value="1"/>
</dbReference>
<evidence type="ECO:0000256" key="4">
    <source>
        <dbReference type="ARBA" id="ARBA00022605"/>
    </source>
</evidence>
<dbReference type="PANTHER" id="PTHR10277">
    <property type="entry name" value="HOMOCITRATE SYNTHASE-RELATED"/>
    <property type="match status" value="1"/>
</dbReference>
<dbReference type="PROSITE" id="PS50991">
    <property type="entry name" value="PYR_CT"/>
    <property type="match status" value="1"/>
</dbReference>
<dbReference type="InterPro" id="IPR002034">
    <property type="entry name" value="AIPM/Hcit_synth_CS"/>
</dbReference>
<dbReference type="Gene3D" id="1.10.238.260">
    <property type="match status" value="1"/>
</dbReference>
<evidence type="ECO:0000256" key="2">
    <source>
        <dbReference type="ARBA" id="ARBA00012973"/>
    </source>
</evidence>
<dbReference type="SUPFAM" id="SSF51569">
    <property type="entry name" value="Aldolase"/>
    <property type="match status" value="1"/>
</dbReference>